<evidence type="ECO:0000313" key="2">
    <source>
        <dbReference type="Proteomes" id="UP001261666"/>
    </source>
</evidence>
<evidence type="ECO:0000313" key="1">
    <source>
        <dbReference type="EMBL" id="MDR6210932.1"/>
    </source>
</evidence>
<protein>
    <submittedName>
        <fullName evidence="1">NAD(P)-dependent dehydrogenase (Short-subunit alcohol dehydrogenase family)</fullName>
    </submittedName>
</protein>
<reference evidence="1" key="1">
    <citation type="submission" date="2023-08" db="EMBL/GenBank/DDBJ databases">
        <title>Functional and genomic diversity of the sorghum phyllosphere microbiome.</title>
        <authorList>
            <person name="Shade A."/>
        </authorList>
    </citation>
    <scope>NUCLEOTIDE SEQUENCE</scope>
    <source>
        <strain evidence="1">SORGH_AS_0885</strain>
    </source>
</reference>
<organism evidence="1 2">
    <name type="scientific">Nocardioides zeae</name>
    <dbReference type="NCBI Taxonomy" id="1457234"/>
    <lineage>
        <taxon>Bacteria</taxon>
        <taxon>Bacillati</taxon>
        <taxon>Actinomycetota</taxon>
        <taxon>Actinomycetes</taxon>
        <taxon>Propionibacteriales</taxon>
        <taxon>Nocardioidaceae</taxon>
        <taxon>Nocardioides</taxon>
    </lineage>
</organism>
<sequence>MRELDGRSALVTGGASGIGLAIAAALLGEGMSVAVADHSEEHLAEAERLLGAAAPRPGAVVLHRLDVTDRPGFAAVADRVEEQLGGIDLLVNNAGVGLSAPMSTAGFDDWDRMLAVNLGGVVNGVVTVVPRIRRHGRGGHVVNTASMAGLIPMLDAGGIYTTTKFAVRGLSASLRLALAPDRIGVTCLCPGLTRTRILDPVGGADAPAGTPTFDATRDPVNAEFALAQGSAMDPAVLAACVVDAVRANDAYVIAHAEFDDELDALHAEVLAAVRHDVPVAPGRRAVEERRRALVDEVKNSIATG</sequence>
<accession>A0ACC6IJN9</accession>
<dbReference type="EMBL" id="JAVIZJ010000007">
    <property type="protein sequence ID" value="MDR6210932.1"/>
    <property type="molecule type" value="Genomic_DNA"/>
</dbReference>
<gene>
    <name evidence="1" type="ORF">QE364_002651</name>
</gene>
<proteinExistence type="predicted"/>
<name>A0ACC6IJN9_9ACTN</name>
<comment type="caution">
    <text evidence="1">The sequence shown here is derived from an EMBL/GenBank/DDBJ whole genome shotgun (WGS) entry which is preliminary data.</text>
</comment>
<dbReference type="Proteomes" id="UP001261666">
    <property type="component" value="Unassembled WGS sequence"/>
</dbReference>
<keyword evidence="2" id="KW-1185">Reference proteome</keyword>